<comment type="caution">
    <text evidence="1">The sequence shown here is derived from an EMBL/GenBank/DDBJ whole genome shotgun (WGS) entry which is preliminary data.</text>
</comment>
<evidence type="ECO:0000313" key="1">
    <source>
        <dbReference type="EMBL" id="MCG4961990.1"/>
    </source>
</evidence>
<evidence type="ECO:0000313" key="2">
    <source>
        <dbReference type="Proteomes" id="UP001199750"/>
    </source>
</evidence>
<dbReference type="EMBL" id="JAKNDN010000053">
    <property type="protein sequence ID" value="MCG4961990.1"/>
    <property type="molecule type" value="Genomic_DNA"/>
</dbReference>
<dbReference type="InterPro" id="IPR032299">
    <property type="entry name" value="DUF4843"/>
</dbReference>
<accession>A0AAW5CJM8</accession>
<reference evidence="1" key="1">
    <citation type="submission" date="2022-01" db="EMBL/GenBank/DDBJ databases">
        <title>Collection of gut derived symbiotic bacterial strains cultured from healthy donors.</title>
        <authorList>
            <person name="Lin H."/>
            <person name="Kohout C."/>
            <person name="Waligurski E."/>
            <person name="Pamer E.G."/>
        </authorList>
    </citation>
    <scope>NUCLEOTIDE SEQUENCE</scope>
    <source>
        <strain evidence="1">DFI.1.149</strain>
    </source>
</reference>
<dbReference type="RefSeq" id="WP_013613733.1">
    <property type="nucleotide sequence ID" value="NZ_JABWDG010000037.1"/>
</dbReference>
<organism evidence="1 2">
    <name type="scientific">Odoribacter splanchnicus</name>
    <dbReference type="NCBI Taxonomy" id="28118"/>
    <lineage>
        <taxon>Bacteria</taxon>
        <taxon>Pseudomonadati</taxon>
        <taxon>Bacteroidota</taxon>
        <taxon>Bacteroidia</taxon>
        <taxon>Bacteroidales</taxon>
        <taxon>Odoribacteraceae</taxon>
        <taxon>Odoribacter</taxon>
    </lineage>
</organism>
<dbReference type="Proteomes" id="UP001199750">
    <property type="component" value="Unassembled WGS sequence"/>
</dbReference>
<dbReference type="PROSITE" id="PS51257">
    <property type="entry name" value="PROKAR_LIPOPROTEIN"/>
    <property type="match status" value="1"/>
</dbReference>
<dbReference type="GeneID" id="61276832"/>
<dbReference type="Pfam" id="PF16132">
    <property type="entry name" value="DUF4843"/>
    <property type="match status" value="1"/>
</dbReference>
<proteinExistence type="predicted"/>
<sequence length="247" mass="28879">MKHLILIIGIISSILQACQLTEVDGYVGGSSIYFSIQRDTMTYSWGTVDSDIQERVLELPIYLFGEVKDYDRKIQVRTELCKTDSVRAVEGVDFRAITKEVILPANCEKTSLQITMLRTEALRKYNRILTVVIEESEEFDSEFNWRKDSDGNPYFIGHSMTIISNEDFPKPWWWRDENDFFGVWSFKKADLICTLCDVSRKEFISSNVIPDFKLKYYAKKVQRWLDEQEEPYLDENLEPMTMGPEAQ</sequence>
<gene>
    <name evidence="1" type="ORF">L0P03_19420</name>
</gene>
<dbReference type="AlphaFoldDB" id="A0AAW5CJM8"/>
<protein>
    <submittedName>
        <fullName evidence="1">DUF4843 domain-containing protein</fullName>
    </submittedName>
</protein>
<name>A0AAW5CJM8_9BACT</name>